<name>A0A8X6J3L4_9ARAC</name>
<dbReference type="AlphaFoldDB" id="A0A8X6J3L4"/>
<feature type="non-terminal residue" evidence="1">
    <location>
        <position position="1"/>
    </location>
</feature>
<dbReference type="Proteomes" id="UP000886998">
    <property type="component" value="Unassembled WGS sequence"/>
</dbReference>
<sequence>MMVSTSDRDGPDSGLSIINTRLGYVVTGRNKLSEGCNVNCLSALTLYVKNASVSELWDIETIGINDPIQKINKSKELLKILEYFQNNMKVLSDGRYE</sequence>
<accession>A0A8X6J3L4</accession>
<comment type="caution">
    <text evidence="1">The sequence shown here is derived from an EMBL/GenBank/DDBJ whole genome shotgun (WGS) entry which is preliminary data.</text>
</comment>
<evidence type="ECO:0000313" key="1">
    <source>
        <dbReference type="EMBL" id="GFS31463.1"/>
    </source>
</evidence>
<evidence type="ECO:0000313" key="2">
    <source>
        <dbReference type="Proteomes" id="UP000886998"/>
    </source>
</evidence>
<keyword evidence="2" id="KW-1185">Reference proteome</keyword>
<proteinExistence type="predicted"/>
<gene>
    <name evidence="1" type="primary">AVEN_215988_1</name>
    <name evidence="1" type="ORF">TNIN_479791</name>
</gene>
<dbReference type="EMBL" id="BMAV01024251">
    <property type="protein sequence ID" value="GFS31463.1"/>
    <property type="molecule type" value="Genomic_DNA"/>
</dbReference>
<reference evidence="1" key="1">
    <citation type="submission" date="2020-08" db="EMBL/GenBank/DDBJ databases">
        <title>Multicomponent nature underlies the extraordinary mechanical properties of spider dragline silk.</title>
        <authorList>
            <person name="Kono N."/>
            <person name="Nakamura H."/>
            <person name="Mori M."/>
            <person name="Yoshida Y."/>
            <person name="Ohtoshi R."/>
            <person name="Malay A.D."/>
            <person name="Moran D.A.P."/>
            <person name="Tomita M."/>
            <person name="Numata K."/>
            <person name="Arakawa K."/>
        </authorList>
    </citation>
    <scope>NUCLEOTIDE SEQUENCE</scope>
</reference>
<dbReference type="OrthoDB" id="5967017at2759"/>
<organism evidence="1 2">
    <name type="scientific">Trichonephila inaurata madagascariensis</name>
    <dbReference type="NCBI Taxonomy" id="2747483"/>
    <lineage>
        <taxon>Eukaryota</taxon>
        <taxon>Metazoa</taxon>
        <taxon>Ecdysozoa</taxon>
        <taxon>Arthropoda</taxon>
        <taxon>Chelicerata</taxon>
        <taxon>Arachnida</taxon>
        <taxon>Araneae</taxon>
        <taxon>Araneomorphae</taxon>
        <taxon>Entelegynae</taxon>
        <taxon>Araneoidea</taxon>
        <taxon>Nephilidae</taxon>
        <taxon>Trichonephila</taxon>
        <taxon>Trichonephila inaurata</taxon>
    </lineage>
</organism>
<protein>
    <submittedName>
        <fullName evidence="1">DUF1758 domain-containing protein</fullName>
    </submittedName>
</protein>